<feature type="signal peptide" evidence="5">
    <location>
        <begin position="1"/>
        <end position="21"/>
    </location>
</feature>
<dbReference type="InterPro" id="IPR031825">
    <property type="entry name" value="RXLR"/>
</dbReference>
<gene>
    <name evidence="6" type="ORF">AM587_10006315</name>
</gene>
<feature type="chain" id="PRO_5044990242" description="RxLR effector protein" evidence="5">
    <location>
        <begin position="22"/>
        <end position="175"/>
    </location>
</feature>
<dbReference type="Proteomes" id="UP000052943">
    <property type="component" value="Unassembled WGS sequence"/>
</dbReference>
<reference evidence="6 7" key="1">
    <citation type="submission" date="2015-11" db="EMBL/GenBank/DDBJ databases">
        <title>Genomes and virulence difference between two physiological races of Phytophthora nicotianae.</title>
        <authorList>
            <person name="Liu H."/>
            <person name="Ma X."/>
            <person name="Yu H."/>
            <person name="Fang D."/>
            <person name="Li Y."/>
            <person name="Wang X."/>
            <person name="Wang W."/>
            <person name="Dong Y."/>
            <person name="Xiao B."/>
        </authorList>
    </citation>
    <scope>NUCLEOTIDE SEQUENCE [LARGE SCALE GENOMIC DNA]</scope>
    <source>
        <strain evidence="7">race 0</strain>
    </source>
</reference>
<comment type="subcellular location">
    <subcellularLocation>
        <location evidence="1 5">Secreted</location>
    </subcellularLocation>
</comment>
<name>A0A0W8BZX4_PHYNI</name>
<dbReference type="AlphaFoldDB" id="A0A0W8BZX4"/>
<comment type="similarity">
    <text evidence="2 5">Belongs to the RxLR effector family.</text>
</comment>
<comment type="domain">
    <text evidence="5">The RxLR-dEER motif acts to carry the protein into the host cell cytoplasm through binding to cell surface phosphatidylinositol-3-phosphate.</text>
</comment>
<protein>
    <recommendedName>
        <fullName evidence="5">RxLR effector protein</fullName>
    </recommendedName>
</protein>
<evidence type="ECO:0000256" key="1">
    <source>
        <dbReference type="ARBA" id="ARBA00004613"/>
    </source>
</evidence>
<evidence type="ECO:0000313" key="7">
    <source>
        <dbReference type="Proteomes" id="UP000052943"/>
    </source>
</evidence>
<dbReference type="EMBL" id="LNFO01005591">
    <property type="protein sequence ID" value="KUF77385.1"/>
    <property type="molecule type" value="Genomic_DNA"/>
</dbReference>
<dbReference type="OrthoDB" id="102701at2759"/>
<accession>A0A0W8BZX4</accession>
<organism evidence="6 7">
    <name type="scientific">Phytophthora nicotianae</name>
    <name type="common">Potato buckeye rot agent</name>
    <name type="synonym">Phytophthora parasitica</name>
    <dbReference type="NCBI Taxonomy" id="4792"/>
    <lineage>
        <taxon>Eukaryota</taxon>
        <taxon>Sar</taxon>
        <taxon>Stramenopiles</taxon>
        <taxon>Oomycota</taxon>
        <taxon>Peronosporomycetes</taxon>
        <taxon>Peronosporales</taxon>
        <taxon>Peronosporaceae</taxon>
        <taxon>Phytophthora</taxon>
    </lineage>
</organism>
<comment type="caution">
    <text evidence="6">The sequence shown here is derived from an EMBL/GenBank/DDBJ whole genome shotgun (WGS) entry which is preliminary data.</text>
</comment>
<evidence type="ECO:0000256" key="5">
    <source>
        <dbReference type="RuleBase" id="RU367124"/>
    </source>
</evidence>
<keyword evidence="4 5" id="KW-0732">Signal</keyword>
<evidence type="ECO:0000256" key="2">
    <source>
        <dbReference type="ARBA" id="ARBA00010400"/>
    </source>
</evidence>
<proteinExistence type="inferred from homology"/>
<sequence>MRLLLWTLLATVGVFLSRCQAASGDSNKLVKCSLSDQLASCGRAVDIDFDYDKRFLRGESRTLQLKEDNRDEAEERGISQVAQKIADKTKQLGRKAVEIWKRIKAWYLAKEAPILERRFKELLKEGKSYDDVKAQWNSILWSGWWSTPPGFKRFLRKYDDFLRENKRFDLVKKTN</sequence>
<evidence type="ECO:0000313" key="6">
    <source>
        <dbReference type="EMBL" id="KUF77385.1"/>
    </source>
</evidence>
<comment type="function">
    <text evidence="5">Effector that suppresses plant defense responses during pathogen infection.</text>
</comment>
<dbReference type="Pfam" id="PF16810">
    <property type="entry name" value="RXLR"/>
    <property type="match status" value="1"/>
</dbReference>
<evidence type="ECO:0000256" key="4">
    <source>
        <dbReference type="ARBA" id="ARBA00022729"/>
    </source>
</evidence>
<keyword evidence="3 5" id="KW-0964">Secreted</keyword>
<evidence type="ECO:0000256" key="3">
    <source>
        <dbReference type="ARBA" id="ARBA00022525"/>
    </source>
</evidence>